<name>A0A150GVI8_GONPE</name>
<evidence type="ECO:0000313" key="3">
    <source>
        <dbReference type="Proteomes" id="UP000075714"/>
    </source>
</evidence>
<evidence type="ECO:0008006" key="4">
    <source>
        <dbReference type="Google" id="ProtNLM"/>
    </source>
</evidence>
<organism evidence="2 3">
    <name type="scientific">Gonium pectorale</name>
    <name type="common">Green alga</name>
    <dbReference type="NCBI Taxonomy" id="33097"/>
    <lineage>
        <taxon>Eukaryota</taxon>
        <taxon>Viridiplantae</taxon>
        <taxon>Chlorophyta</taxon>
        <taxon>core chlorophytes</taxon>
        <taxon>Chlorophyceae</taxon>
        <taxon>CS clade</taxon>
        <taxon>Chlamydomonadales</taxon>
        <taxon>Volvocaceae</taxon>
        <taxon>Gonium</taxon>
    </lineage>
</organism>
<evidence type="ECO:0000313" key="2">
    <source>
        <dbReference type="EMBL" id="KXZ53896.1"/>
    </source>
</evidence>
<gene>
    <name evidence="2" type="ORF">GPECTOR_6g814</name>
</gene>
<dbReference type="OrthoDB" id="557882at2759"/>
<evidence type="ECO:0000256" key="1">
    <source>
        <dbReference type="SAM" id="MobiDB-lite"/>
    </source>
</evidence>
<proteinExistence type="predicted"/>
<sequence length="408" mass="44744">MGWPCDFDAAAGGIPIGRPSDSNRWQLIASHPRDCAEFFRCFMHAFCDVYLGWRPGARSQHDPSCLFGRVDAFFFKFETNQRGELHAHGDIWQACMAPHRIRAALSDPASRVNLLSFMESIMCQWLPSPDLWGESLDVLPTCCPDGVMTPGLRSMCEDLGSALTAAVVPFKARQVPLSGPHACTAAELLRFVALVVLEVNFHHHKPTCVHYCPGVVAGDCNCRARFPRCLNWASQVDEATDCVHLKRYGKWLVPYTRSLMLAQPCNHMVYFTCEIGRWVRDLELWRQRNPGLALDDPAAPRLPLLEDLAADAADYALKYATKAETTEGSMAILASAILLAQRQALERYVERMQPPAAAATAEVAKGMAASASTYGPAPPAGAPGAPTLPQISTASQVRPRHPVCEGLC</sequence>
<keyword evidence="3" id="KW-1185">Reference proteome</keyword>
<feature type="region of interest" description="Disordered" evidence="1">
    <location>
        <begin position="371"/>
        <end position="397"/>
    </location>
</feature>
<protein>
    <recommendedName>
        <fullName evidence="4">Helitron helicase-like domain-containing protein</fullName>
    </recommendedName>
</protein>
<dbReference type="AlphaFoldDB" id="A0A150GVI8"/>
<comment type="caution">
    <text evidence="2">The sequence shown here is derived from an EMBL/GenBank/DDBJ whole genome shotgun (WGS) entry which is preliminary data.</text>
</comment>
<dbReference type="EMBL" id="LSYV01000007">
    <property type="protein sequence ID" value="KXZ53896.1"/>
    <property type="molecule type" value="Genomic_DNA"/>
</dbReference>
<dbReference type="Proteomes" id="UP000075714">
    <property type="component" value="Unassembled WGS sequence"/>
</dbReference>
<reference evidence="3" key="1">
    <citation type="journal article" date="2016" name="Nat. Commun.">
        <title>The Gonium pectorale genome demonstrates co-option of cell cycle regulation during the evolution of multicellularity.</title>
        <authorList>
            <person name="Hanschen E.R."/>
            <person name="Marriage T.N."/>
            <person name="Ferris P.J."/>
            <person name="Hamaji T."/>
            <person name="Toyoda A."/>
            <person name="Fujiyama A."/>
            <person name="Neme R."/>
            <person name="Noguchi H."/>
            <person name="Minakuchi Y."/>
            <person name="Suzuki M."/>
            <person name="Kawai-Toyooka H."/>
            <person name="Smith D.R."/>
            <person name="Sparks H."/>
            <person name="Anderson J."/>
            <person name="Bakaric R."/>
            <person name="Luria V."/>
            <person name="Karger A."/>
            <person name="Kirschner M.W."/>
            <person name="Durand P.M."/>
            <person name="Michod R.E."/>
            <person name="Nozaki H."/>
            <person name="Olson B.J."/>
        </authorList>
    </citation>
    <scope>NUCLEOTIDE SEQUENCE [LARGE SCALE GENOMIC DNA]</scope>
    <source>
        <strain evidence="3">NIES-2863</strain>
    </source>
</reference>
<accession>A0A150GVI8</accession>